<dbReference type="PANTHER" id="PTHR45726:SF3">
    <property type="entry name" value="LEUKOTRIENE A-4 HYDROLASE"/>
    <property type="match status" value="1"/>
</dbReference>
<dbReference type="GO" id="GO:0043171">
    <property type="term" value="P:peptide catabolic process"/>
    <property type="evidence" value="ECO:0007669"/>
    <property type="project" value="TreeGrafter"/>
</dbReference>
<dbReference type="Pfam" id="PF17900">
    <property type="entry name" value="Peptidase_M1_N"/>
    <property type="match status" value="1"/>
</dbReference>
<dbReference type="OrthoDB" id="7554745at2759"/>
<dbReference type="GO" id="GO:0004301">
    <property type="term" value="F:epoxide hydrolase activity"/>
    <property type="evidence" value="ECO:0007669"/>
    <property type="project" value="TreeGrafter"/>
</dbReference>
<dbReference type="GO" id="GO:0005829">
    <property type="term" value="C:cytosol"/>
    <property type="evidence" value="ECO:0007669"/>
    <property type="project" value="TreeGrafter"/>
</dbReference>
<dbReference type="Proteomes" id="UP000504618">
    <property type="component" value="Unplaced"/>
</dbReference>
<evidence type="ECO:0000259" key="1">
    <source>
        <dbReference type="Pfam" id="PF17900"/>
    </source>
</evidence>
<gene>
    <name evidence="3" type="primary">LOC112460433</name>
</gene>
<dbReference type="AlphaFoldDB" id="A0A6J1QEU8"/>
<name>A0A6J1QEU8_9HYME</name>
<dbReference type="InterPro" id="IPR042097">
    <property type="entry name" value="Aminopeptidase_N-like_N_sf"/>
</dbReference>
<dbReference type="SUPFAM" id="SSF55486">
    <property type="entry name" value="Metalloproteases ('zincins'), catalytic domain"/>
    <property type="match status" value="1"/>
</dbReference>
<organism evidence="2 3">
    <name type="scientific">Temnothorax curvispinosus</name>
    <dbReference type="NCBI Taxonomy" id="300111"/>
    <lineage>
        <taxon>Eukaryota</taxon>
        <taxon>Metazoa</taxon>
        <taxon>Ecdysozoa</taxon>
        <taxon>Arthropoda</taxon>
        <taxon>Hexapoda</taxon>
        <taxon>Insecta</taxon>
        <taxon>Pterygota</taxon>
        <taxon>Neoptera</taxon>
        <taxon>Endopterygota</taxon>
        <taxon>Hymenoptera</taxon>
        <taxon>Apocrita</taxon>
        <taxon>Aculeata</taxon>
        <taxon>Formicoidea</taxon>
        <taxon>Formicidae</taxon>
        <taxon>Myrmicinae</taxon>
        <taxon>Temnothorax</taxon>
    </lineage>
</organism>
<dbReference type="SUPFAM" id="SSF63737">
    <property type="entry name" value="Leukotriene A4 hydrolase N-terminal domain"/>
    <property type="match status" value="1"/>
</dbReference>
<dbReference type="GO" id="GO:0004177">
    <property type="term" value="F:aminopeptidase activity"/>
    <property type="evidence" value="ECO:0007669"/>
    <property type="project" value="TreeGrafter"/>
</dbReference>
<sequence>MDNVYKIQIEYETSPNSPALYWLKPDQTSDGTHPLLISNSKFTYARAIFPCQDIQSHKVSFVLEISVPKLGFNVIMAGHKREVFDKGNKLTYKFTSTPNIPYAISIIVGSLEEKKIRHHNTVCNLWTEKKYIQQSEMTLNIIIDTMFYVEEKLYGFVGQLNVCVLPPNIPEFDMQCPLMTLVSSNLFGGGHYMIHTIIQNIVESWIGRIVVIANFQHLWLIKSLSTFIYRDFIKYFNIEMQEFLEKKGMNNLINMVNY</sequence>
<proteinExistence type="predicted"/>
<reference evidence="3" key="1">
    <citation type="submission" date="2025-08" db="UniProtKB">
        <authorList>
            <consortium name="RefSeq"/>
        </authorList>
    </citation>
    <scope>IDENTIFICATION</scope>
    <source>
        <tissue evidence="3">Whole body</tissue>
    </source>
</reference>
<dbReference type="InterPro" id="IPR045357">
    <property type="entry name" value="Aminopeptidase_N-like_N"/>
</dbReference>
<evidence type="ECO:0000313" key="3">
    <source>
        <dbReference type="RefSeq" id="XP_024880862.1"/>
    </source>
</evidence>
<keyword evidence="2" id="KW-1185">Reference proteome</keyword>
<dbReference type="Gene3D" id="2.60.40.1730">
    <property type="entry name" value="tricorn interacting facor f3 domain"/>
    <property type="match status" value="1"/>
</dbReference>
<dbReference type="InterPro" id="IPR034015">
    <property type="entry name" value="M1_LTA4H"/>
</dbReference>
<protein>
    <submittedName>
        <fullName evidence="3">Leukotriene A-4 hydrolase-like</fullName>
    </submittedName>
</protein>
<dbReference type="RefSeq" id="XP_024880862.1">
    <property type="nucleotide sequence ID" value="XM_025025094.1"/>
</dbReference>
<evidence type="ECO:0000313" key="2">
    <source>
        <dbReference type="Proteomes" id="UP000504618"/>
    </source>
</evidence>
<dbReference type="Gene3D" id="3.30.2010.30">
    <property type="match status" value="1"/>
</dbReference>
<accession>A0A6J1QEU8</accession>
<dbReference type="GeneID" id="112460433"/>
<dbReference type="PANTHER" id="PTHR45726">
    <property type="entry name" value="LEUKOTRIENE A-4 HYDROLASE"/>
    <property type="match status" value="1"/>
</dbReference>
<feature type="domain" description="Aminopeptidase N-like N-terminal" evidence="1">
    <location>
        <begin position="3"/>
        <end position="101"/>
    </location>
</feature>